<gene>
    <name evidence="1" type="ORF">WISP_41712</name>
</gene>
<sequence length="90" mass="10092">MICLFLQPMNVSVKACAESNTDRIQCALSKFAGDNKLSGTADPTEGQDAIQRNLAKVEKWTYENLMNLNKSRCKVLCLDQAQIQARQRVD</sequence>
<accession>A0ABQ9DI10</accession>
<evidence type="ECO:0000313" key="2">
    <source>
        <dbReference type="Proteomes" id="UP001145742"/>
    </source>
</evidence>
<proteinExistence type="predicted"/>
<dbReference type="Proteomes" id="UP001145742">
    <property type="component" value="Unassembled WGS sequence"/>
</dbReference>
<name>A0ABQ9DI10_9PASS</name>
<organism evidence="1 2">
    <name type="scientific">Willisornis vidua</name>
    <name type="common">Xingu scale-backed antbird</name>
    <dbReference type="NCBI Taxonomy" id="1566151"/>
    <lineage>
        <taxon>Eukaryota</taxon>
        <taxon>Metazoa</taxon>
        <taxon>Chordata</taxon>
        <taxon>Craniata</taxon>
        <taxon>Vertebrata</taxon>
        <taxon>Euteleostomi</taxon>
        <taxon>Archelosauria</taxon>
        <taxon>Archosauria</taxon>
        <taxon>Dinosauria</taxon>
        <taxon>Saurischia</taxon>
        <taxon>Theropoda</taxon>
        <taxon>Coelurosauria</taxon>
        <taxon>Aves</taxon>
        <taxon>Neognathae</taxon>
        <taxon>Neoaves</taxon>
        <taxon>Telluraves</taxon>
        <taxon>Australaves</taxon>
        <taxon>Passeriformes</taxon>
        <taxon>Thamnophilidae</taxon>
        <taxon>Willisornis</taxon>
    </lineage>
</organism>
<comment type="caution">
    <text evidence="1">The sequence shown here is derived from an EMBL/GenBank/DDBJ whole genome shotgun (WGS) entry which is preliminary data.</text>
</comment>
<keyword evidence="2" id="KW-1185">Reference proteome</keyword>
<reference evidence="1" key="1">
    <citation type="submission" date="2019-10" db="EMBL/GenBank/DDBJ databases">
        <authorList>
            <person name="Soares A.E.R."/>
            <person name="Aleixo A."/>
            <person name="Schneider P."/>
            <person name="Miyaki C.Y."/>
            <person name="Schneider M.P."/>
            <person name="Mello C."/>
            <person name="Vasconcelos A.T.R."/>
        </authorList>
    </citation>
    <scope>NUCLEOTIDE SEQUENCE</scope>
    <source>
        <tissue evidence="1">Muscle</tissue>
    </source>
</reference>
<protein>
    <submittedName>
        <fullName evidence="1">Rna-directed dna polymerase from mobile element jockey-like</fullName>
    </submittedName>
</protein>
<dbReference type="EMBL" id="WHWB01033157">
    <property type="protein sequence ID" value="KAJ7421646.1"/>
    <property type="molecule type" value="Genomic_DNA"/>
</dbReference>
<evidence type="ECO:0000313" key="1">
    <source>
        <dbReference type="EMBL" id="KAJ7421646.1"/>
    </source>
</evidence>